<dbReference type="SUPFAM" id="SSF55961">
    <property type="entry name" value="Bet v1-like"/>
    <property type="match status" value="1"/>
</dbReference>
<comment type="function">
    <text evidence="3">Required for the function of coenzyme Q in the respiratory chain. May serve as a chaperone or may be involved in the transport of Q6 from its site of synthesis to the catalytic sites of the respiratory complexes.</text>
</comment>
<comment type="similarity">
    <text evidence="1">Belongs to the COQ10 family.</text>
</comment>
<organism evidence="5 6">
    <name type="scientific">Tortispora caseinolytica NRRL Y-17796</name>
    <dbReference type="NCBI Taxonomy" id="767744"/>
    <lineage>
        <taxon>Eukaryota</taxon>
        <taxon>Fungi</taxon>
        <taxon>Dikarya</taxon>
        <taxon>Ascomycota</taxon>
        <taxon>Saccharomycotina</taxon>
        <taxon>Trigonopsidomycetes</taxon>
        <taxon>Trigonopsidales</taxon>
        <taxon>Trigonopsidaceae</taxon>
        <taxon>Tortispora</taxon>
    </lineage>
</organism>
<comment type="subunit">
    <text evidence="2">Interacts with coenzyme Q.</text>
</comment>
<gene>
    <name evidence="5" type="ORF">CANCADRAFT_107218</name>
</gene>
<accession>A0A1E4TFI6</accession>
<proteinExistence type="inferred from homology"/>
<dbReference type="Proteomes" id="UP000095023">
    <property type="component" value="Unassembled WGS sequence"/>
</dbReference>
<dbReference type="InterPro" id="IPR044996">
    <property type="entry name" value="COQ10-like"/>
</dbReference>
<evidence type="ECO:0000259" key="4">
    <source>
        <dbReference type="Pfam" id="PF03364"/>
    </source>
</evidence>
<dbReference type="GO" id="GO:0006744">
    <property type="term" value="P:ubiquinone biosynthetic process"/>
    <property type="evidence" value="ECO:0007669"/>
    <property type="project" value="EnsemblFungi"/>
</dbReference>
<evidence type="ECO:0000313" key="6">
    <source>
        <dbReference type="Proteomes" id="UP000095023"/>
    </source>
</evidence>
<dbReference type="AlphaFoldDB" id="A0A1E4TFI6"/>
<dbReference type="PANTHER" id="PTHR12901">
    <property type="entry name" value="SPERM PROTEIN HOMOLOG"/>
    <property type="match status" value="1"/>
</dbReference>
<dbReference type="CDD" id="cd07813">
    <property type="entry name" value="COQ10p_like"/>
    <property type="match status" value="1"/>
</dbReference>
<sequence length="136" mass="15159">MYAIISNVDSYSEFIPYCVESTVTAKDTKTGQPAAATLRVGWKNFDESFESKLTCVTPHTVIAEALNNSVFDTLYSEWTLKPIPAKPNLTKVHLNLVFKFNNPIYNTVSNVFAPTVTELMIRAFTDRAKQLASASM</sequence>
<reference evidence="6" key="1">
    <citation type="submission" date="2016-02" db="EMBL/GenBank/DDBJ databases">
        <title>Comparative genomics of biotechnologically important yeasts.</title>
        <authorList>
            <consortium name="DOE Joint Genome Institute"/>
            <person name="Riley R."/>
            <person name="Haridas S."/>
            <person name="Wolfe K.H."/>
            <person name="Lopes M.R."/>
            <person name="Hittinger C.T."/>
            <person name="Goker M."/>
            <person name="Salamov A."/>
            <person name="Wisecaver J."/>
            <person name="Long T.M."/>
            <person name="Aerts A.L."/>
            <person name="Barry K."/>
            <person name="Choi C."/>
            <person name="Clum A."/>
            <person name="Coughlan A.Y."/>
            <person name="Deshpande S."/>
            <person name="Douglass A.P."/>
            <person name="Hanson S.J."/>
            <person name="Klenk H.-P."/>
            <person name="Labutti K."/>
            <person name="Lapidus A."/>
            <person name="Lindquist E."/>
            <person name="Lipzen A."/>
            <person name="Meier-Kolthoff J.P."/>
            <person name="Ohm R.A."/>
            <person name="Otillar R.P."/>
            <person name="Pangilinan J."/>
            <person name="Peng Y."/>
            <person name="Rokas A."/>
            <person name="Rosa C.A."/>
            <person name="Scheuner C."/>
            <person name="Sibirny A.A."/>
            <person name="Slot J.C."/>
            <person name="Stielow J.B."/>
            <person name="Sun H."/>
            <person name="Kurtzman C.P."/>
            <person name="Blackwell M."/>
            <person name="Jeffries T.W."/>
            <person name="Grigoriev I.V."/>
        </authorList>
    </citation>
    <scope>NUCLEOTIDE SEQUENCE [LARGE SCALE GENOMIC DNA]</scope>
    <source>
        <strain evidence="6">NRRL Y-17796</strain>
    </source>
</reference>
<evidence type="ECO:0000256" key="2">
    <source>
        <dbReference type="ARBA" id="ARBA00011814"/>
    </source>
</evidence>
<dbReference type="GO" id="GO:0045333">
    <property type="term" value="P:cellular respiration"/>
    <property type="evidence" value="ECO:0007669"/>
    <property type="project" value="InterPro"/>
</dbReference>
<dbReference type="GO" id="GO:0048039">
    <property type="term" value="F:ubiquinone binding"/>
    <property type="evidence" value="ECO:0007669"/>
    <property type="project" value="EnsemblFungi"/>
</dbReference>
<name>A0A1E4TFI6_9ASCO</name>
<evidence type="ECO:0000256" key="3">
    <source>
        <dbReference type="ARBA" id="ARBA00024947"/>
    </source>
</evidence>
<evidence type="ECO:0000256" key="1">
    <source>
        <dbReference type="ARBA" id="ARBA00006885"/>
    </source>
</evidence>
<feature type="domain" description="Coenzyme Q-binding protein COQ10 START" evidence="4">
    <location>
        <begin position="1"/>
        <end position="125"/>
    </location>
</feature>
<protein>
    <recommendedName>
        <fullName evidence="4">Coenzyme Q-binding protein COQ10 START domain-containing protein</fullName>
    </recommendedName>
</protein>
<keyword evidence="6" id="KW-1185">Reference proteome</keyword>
<dbReference type="EMBL" id="KV453842">
    <property type="protein sequence ID" value="ODV90520.1"/>
    <property type="molecule type" value="Genomic_DNA"/>
</dbReference>
<dbReference type="OrthoDB" id="292693at2759"/>
<dbReference type="InterPro" id="IPR005031">
    <property type="entry name" value="COQ10_START"/>
</dbReference>
<dbReference type="InterPro" id="IPR023393">
    <property type="entry name" value="START-like_dom_sf"/>
</dbReference>
<dbReference type="PANTHER" id="PTHR12901:SF10">
    <property type="entry name" value="COENZYME Q-BINDING PROTEIN COQ10, MITOCHONDRIAL"/>
    <property type="match status" value="1"/>
</dbReference>
<dbReference type="GO" id="GO:0140104">
    <property type="term" value="F:molecular carrier activity"/>
    <property type="evidence" value="ECO:0007669"/>
    <property type="project" value="EnsemblFungi"/>
</dbReference>
<evidence type="ECO:0000313" key="5">
    <source>
        <dbReference type="EMBL" id="ODV90520.1"/>
    </source>
</evidence>
<dbReference type="GO" id="GO:0005743">
    <property type="term" value="C:mitochondrial inner membrane"/>
    <property type="evidence" value="ECO:0007669"/>
    <property type="project" value="EnsemblFungi"/>
</dbReference>
<dbReference type="Pfam" id="PF03364">
    <property type="entry name" value="Polyketide_cyc"/>
    <property type="match status" value="1"/>
</dbReference>
<dbReference type="Gene3D" id="3.30.530.20">
    <property type="match status" value="1"/>
</dbReference>